<protein>
    <submittedName>
        <fullName evidence="5">Molecular chaperone DnaK (HSP70)</fullName>
    </submittedName>
</protein>
<dbReference type="Gene3D" id="3.30.420.40">
    <property type="match status" value="2"/>
</dbReference>
<keyword evidence="2" id="KW-0067">ATP-binding</keyword>
<accession>A0ABS4PRE6</accession>
<dbReference type="Gene3D" id="3.90.640.10">
    <property type="entry name" value="Actin, Chain A, domain 4"/>
    <property type="match status" value="1"/>
</dbReference>
<keyword evidence="1" id="KW-0547">Nucleotide-binding</keyword>
<dbReference type="Pfam" id="PF00012">
    <property type="entry name" value="HSP70"/>
    <property type="match status" value="1"/>
</dbReference>
<dbReference type="PANTHER" id="PTHR42749">
    <property type="entry name" value="CELL SHAPE-DETERMINING PROTEIN MREB"/>
    <property type="match status" value="1"/>
</dbReference>
<dbReference type="RefSeq" id="WP_209664856.1">
    <property type="nucleotide sequence ID" value="NZ_JAGGMS010000001.1"/>
</dbReference>
<organism evidence="5 6">
    <name type="scientific">Amycolatopsis magusensis</name>
    <dbReference type="NCBI Taxonomy" id="882444"/>
    <lineage>
        <taxon>Bacteria</taxon>
        <taxon>Bacillati</taxon>
        <taxon>Actinomycetota</taxon>
        <taxon>Actinomycetes</taxon>
        <taxon>Pseudonocardiales</taxon>
        <taxon>Pseudonocardiaceae</taxon>
        <taxon>Amycolatopsis</taxon>
    </lineage>
</organism>
<dbReference type="InterPro" id="IPR013126">
    <property type="entry name" value="Hsp_70_fam"/>
</dbReference>
<evidence type="ECO:0000256" key="2">
    <source>
        <dbReference type="ARBA" id="ARBA00022840"/>
    </source>
</evidence>
<dbReference type="EMBL" id="JAGGMS010000001">
    <property type="protein sequence ID" value="MBP2181434.1"/>
    <property type="molecule type" value="Genomic_DNA"/>
</dbReference>
<evidence type="ECO:0000313" key="5">
    <source>
        <dbReference type="EMBL" id="MBP2181434.1"/>
    </source>
</evidence>
<evidence type="ECO:0000256" key="3">
    <source>
        <dbReference type="ARBA" id="ARBA00023186"/>
    </source>
</evidence>
<evidence type="ECO:0000313" key="6">
    <source>
        <dbReference type="Proteomes" id="UP000741013"/>
    </source>
</evidence>
<gene>
    <name evidence="5" type="ORF">JOM49_002960</name>
</gene>
<dbReference type="PANTHER" id="PTHR42749:SF1">
    <property type="entry name" value="CELL SHAPE-DETERMINING PROTEIN MREB"/>
    <property type="match status" value="1"/>
</dbReference>
<comment type="caution">
    <text evidence="5">The sequence shown here is derived from an EMBL/GenBank/DDBJ whole genome shotgun (WGS) entry which is preliminary data.</text>
</comment>
<dbReference type="Proteomes" id="UP000741013">
    <property type="component" value="Unassembled WGS sequence"/>
</dbReference>
<sequence>MPYVLGIDLGHTRTTAAVCRRVGASWGEPQVVALDGDARWVESVLHVAPDGSVVFGQEAARRAIAEPQSAARGFLGRSGDSVPLVLGHHLYTAEVLTASLAGWVADQVAESFGGPADRIVVTHPAGWGPHRRSALRAGLEAAGLPGVLLLPKPVAAAENHLATEEGEELEPGSVLAVCRIGGEHVESALVRRTQSGFDLLAHTDSGVGRGSARIDDLLAEHVLARSGAKLPDHAEPALRAPMAGFRVASVLAKERLSVAPSASLTVPLPEVTGEVHVTRAELEQLAKPVLAAAVGQLQRLVEPVPDGELAAALLVGGGARIPLVTFLAESALGCPVLVDPDPAAAVCRGAALVARPRLAGEGRKPSPRPRQAVVEESTALIPRALEPAAGEEDAELGPPPPRPPVEVTPLEAPKRFTNPLRRRSDREPEREDSR</sequence>
<proteinExistence type="predicted"/>
<dbReference type="InterPro" id="IPR043129">
    <property type="entry name" value="ATPase_NBD"/>
</dbReference>
<evidence type="ECO:0000256" key="4">
    <source>
        <dbReference type="SAM" id="MobiDB-lite"/>
    </source>
</evidence>
<feature type="compositionally biased region" description="Basic and acidic residues" evidence="4">
    <location>
        <begin position="422"/>
        <end position="434"/>
    </location>
</feature>
<feature type="compositionally biased region" description="Pro residues" evidence="4">
    <location>
        <begin position="397"/>
        <end position="406"/>
    </location>
</feature>
<evidence type="ECO:0000256" key="1">
    <source>
        <dbReference type="ARBA" id="ARBA00022741"/>
    </source>
</evidence>
<dbReference type="SUPFAM" id="SSF53067">
    <property type="entry name" value="Actin-like ATPase domain"/>
    <property type="match status" value="2"/>
</dbReference>
<reference evidence="5 6" key="1">
    <citation type="submission" date="2021-03" db="EMBL/GenBank/DDBJ databases">
        <title>Sequencing the genomes of 1000 actinobacteria strains.</title>
        <authorList>
            <person name="Klenk H.-P."/>
        </authorList>
    </citation>
    <scope>NUCLEOTIDE SEQUENCE [LARGE SCALE GENOMIC DNA]</scope>
    <source>
        <strain evidence="5 6">DSM 45510</strain>
    </source>
</reference>
<feature type="region of interest" description="Disordered" evidence="4">
    <location>
        <begin position="358"/>
        <end position="434"/>
    </location>
</feature>
<name>A0ABS4PRE6_9PSEU</name>
<keyword evidence="6" id="KW-1185">Reference proteome</keyword>
<keyword evidence="3" id="KW-0143">Chaperone</keyword>